<evidence type="ECO:0000256" key="2">
    <source>
        <dbReference type="SAM" id="Phobius"/>
    </source>
</evidence>
<feature type="transmembrane region" description="Helical" evidence="2">
    <location>
        <begin position="36"/>
        <end position="56"/>
    </location>
</feature>
<organism evidence="3">
    <name type="scientific">uncultured Solirubrobacterales bacterium</name>
    <dbReference type="NCBI Taxonomy" id="768556"/>
    <lineage>
        <taxon>Bacteria</taxon>
        <taxon>Bacillati</taxon>
        <taxon>Actinomycetota</taxon>
        <taxon>Thermoleophilia</taxon>
        <taxon>Solirubrobacterales</taxon>
        <taxon>environmental samples</taxon>
    </lineage>
</organism>
<feature type="transmembrane region" description="Helical" evidence="2">
    <location>
        <begin position="93"/>
        <end position="110"/>
    </location>
</feature>
<keyword evidence="2" id="KW-0812">Transmembrane</keyword>
<dbReference type="EMBL" id="CADCVU010000190">
    <property type="protein sequence ID" value="CAA9516318.1"/>
    <property type="molecule type" value="Genomic_DNA"/>
</dbReference>
<feature type="region of interest" description="Disordered" evidence="1">
    <location>
        <begin position="162"/>
        <end position="200"/>
    </location>
</feature>
<reference evidence="3" key="1">
    <citation type="submission" date="2020-02" db="EMBL/GenBank/DDBJ databases">
        <authorList>
            <person name="Meier V. D."/>
        </authorList>
    </citation>
    <scope>NUCLEOTIDE SEQUENCE</scope>
    <source>
        <strain evidence="3">AVDCRST_MAG45</strain>
    </source>
</reference>
<keyword evidence="2" id="KW-1133">Transmembrane helix</keyword>
<protein>
    <submittedName>
        <fullName evidence="3">Uncharacterized protein</fullName>
    </submittedName>
</protein>
<feature type="transmembrane region" description="Helical" evidence="2">
    <location>
        <begin position="12"/>
        <end position="30"/>
    </location>
</feature>
<evidence type="ECO:0000313" key="3">
    <source>
        <dbReference type="EMBL" id="CAA9516318.1"/>
    </source>
</evidence>
<sequence length="200" mass="20921">MRYRELLRFEGTCSVVLGLALAALAFPGLLVSYPAAWTGLLFVPAVLLVLGAWAVLRRGSSPWRPGEWLTARPLATATGERRALPSGPLRRRLIVETTIWILAAGAWILLARSSGLVFFGTGLASAAYGLLQAVPSARRVAAVEARSGETFVIARRPGFGTPELGTLPAREPASELDAAQGASSDEGVPAAGAPVATTHP</sequence>
<keyword evidence="2" id="KW-0472">Membrane</keyword>
<proteinExistence type="predicted"/>
<accession>A0A6J4T904</accession>
<dbReference type="AlphaFoldDB" id="A0A6J4T904"/>
<gene>
    <name evidence="3" type="ORF">AVDCRST_MAG45-2222</name>
</gene>
<name>A0A6J4T904_9ACTN</name>
<evidence type="ECO:0000256" key="1">
    <source>
        <dbReference type="SAM" id="MobiDB-lite"/>
    </source>
</evidence>